<dbReference type="InterPro" id="IPR025711">
    <property type="entry name" value="PepSY"/>
</dbReference>
<accession>A0A6N8EL84</accession>
<dbReference type="RefSeq" id="WP_155451629.1">
    <property type="nucleotide sequence ID" value="NZ_WNKT01000071.1"/>
</dbReference>
<organism evidence="4 5">
    <name type="scientific">Allochromatium palmeri</name>
    <dbReference type="NCBI Taxonomy" id="231048"/>
    <lineage>
        <taxon>Bacteria</taxon>
        <taxon>Pseudomonadati</taxon>
        <taxon>Pseudomonadota</taxon>
        <taxon>Gammaproteobacteria</taxon>
        <taxon>Chromatiales</taxon>
        <taxon>Chromatiaceae</taxon>
        <taxon>Allochromatium</taxon>
    </lineage>
</organism>
<feature type="signal peptide" evidence="2">
    <location>
        <begin position="1"/>
        <end position="24"/>
    </location>
</feature>
<evidence type="ECO:0000256" key="2">
    <source>
        <dbReference type="SAM" id="SignalP"/>
    </source>
</evidence>
<feature type="compositionally biased region" description="Acidic residues" evidence="1">
    <location>
        <begin position="104"/>
        <end position="117"/>
    </location>
</feature>
<evidence type="ECO:0000313" key="4">
    <source>
        <dbReference type="EMBL" id="MTW23084.1"/>
    </source>
</evidence>
<sequence length="117" mass="12371">MNRTLTYTAAITALCLAGLGGAYATDTEQNDALGIADAQISLTQAIRAAEAHVGGQASSAEYEHENGRWVFEVEVVKVREVMDVEVDPSNGQVLSVSIDKADQGDDADREDGSEAND</sequence>
<keyword evidence="2" id="KW-0732">Signal</keyword>
<evidence type="ECO:0000313" key="5">
    <source>
        <dbReference type="Proteomes" id="UP000434044"/>
    </source>
</evidence>
<name>A0A6N8EL84_9GAMM</name>
<protein>
    <submittedName>
        <fullName evidence="4">Peptidase M4</fullName>
    </submittedName>
</protein>
<proteinExistence type="predicted"/>
<dbReference type="EMBL" id="WNKT01000071">
    <property type="protein sequence ID" value="MTW23084.1"/>
    <property type="molecule type" value="Genomic_DNA"/>
</dbReference>
<comment type="caution">
    <text evidence="4">The sequence shown here is derived from an EMBL/GenBank/DDBJ whole genome shotgun (WGS) entry which is preliminary data.</text>
</comment>
<dbReference type="Pfam" id="PF03413">
    <property type="entry name" value="PepSY"/>
    <property type="match status" value="1"/>
</dbReference>
<gene>
    <name evidence="4" type="ORF">GJ668_18750</name>
</gene>
<dbReference type="Proteomes" id="UP000434044">
    <property type="component" value="Unassembled WGS sequence"/>
</dbReference>
<feature type="chain" id="PRO_5026661756" evidence="2">
    <location>
        <begin position="25"/>
        <end position="117"/>
    </location>
</feature>
<feature type="region of interest" description="Disordered" evidence="1">
    <location>
        <begin position="92"/>
        <end position="117"/>
    </location>
</feature>
<feature type="domain" description="PepSY" evidence="3">
    <location>
        <begin position="40"/>
        <end position="96"/>
    </location>
</feature>
<dbReference type="AlphaFoldDB" id="A0A6N8EL84"/>
<dbReference type="OrthoDB" id="5608565at2"/>
<reference evidence="4 5" key="1">
    <citation type="submission" date="2019-11" db="EMBL/GenBank/DDBJ databases">
        <title>Whole-genome sequence of the anaerobic purple sulfur bacterium Allochromatium palmeri DSM 15591.</title>
        <authorList>
            <person name="Kyndt J.A."/>
            <person name="Meyer T.E."/>
        </authorList>
    </citation>
    <scope>NUCLEOTIDE SEQUENCE [LARGE SCALE GENOMIC DNA]</scope>
    <source>
        <strain evidence="4 5">DSM 15591</strain>
    </source>
</reference>
<dbReference type="Gene3D" id="3.10.450.40">
    <property type="match status" value="1"/>
</dbReference>
<evidence type="ECO:0000259" key="3">
    <source>
        <dbReference type="Pfam" id="PF03413"/>
    </source>
</evidence>
<keyword evidence="5" id="KW-1185">Reference proteome</keyword>
<evidence type="ECO:0000256" key="1">
    <source>
        <dbReference type="SAM" id="MobiDB-lite"/>
    </source>
</evidence>